<dbReference type="CDD" id="cd06170">
    <property type="entry name" value="LuxR_C_like"/>
    <property type="match status" value="1"/>
</dbReference>
<dbReference type="EMBL" id="SLWM01000006">
    <property type="protein sequence ID" value="TCO22995.1"/>
    <property type="molecule type" value="Genomic_DNA"/>
</dbReference>
<evidence type="ECO:0000313" key="4">
    <source>
        <dbReference type="EMBL" id="TCO22995.1"/>
    </source>
</evidence>
<dbReference type="InterPro" id="IPR027417">
    <property type="entry name" value="P-loop_NTPase"/>
</dbReference>
<keyword evidence="2" id="KW-0067">ATP-binding</keyword>
<dbReference type="PROSITE" id="PS50043">
    <property type="entry name" value="HTH_LUXR_2"/>
    <property type="match status" value="1"/>
</dbReference>
<dbReference type="Proteomes" id="UP000295818">
    <property type="component" value="Unassembled WGS sequence"/>
</dbReference>
<dbReference type="Pfam" id="PF00196">
    <property type="entry name" value="GerE"/>
    <property type="match status" value="1"/>
</dbReference>
<sequence>MGKTRLAATLCDELKADGVTTLWGRCVRFGSVDSPYVPLISALEGWVESADPDDRAQVLAAVPAAGDLLPSLGAQVSGSPVRLLAVADSLVMAIAARRPTALVVDDVQWADLASRDALAYLVAGFRTQRLVILATFRDEELGPGHPMHGWLADLRRLPAVTDLRLNRLTRDETEEQLSMLLGGSPQLGLVDDVVQRSDGNPYLSELLVHGLTVADERLPADLPDELSGALLAAWHRLSPVSREVMRILAVAGRPTSIEALTEVGAGRGIGPEALTTSLAEATNTGISVSHGTELCWFRHPLLAEVLYATFVPGEAAPVHAAWAKALESRSAAGLDELRRLGDLALHYEGAHDLPSCLDASVRAADLAKNLRSPREEAMHLLRASKYWRLVHDGDSSVAAEIDLLERVARANDLFGDSEAGFQAWTRLRELVDEHADPLRASRLVRRWADSAWVTGRGAGLPVVEGKHAVELSQPFPDSEEYAEALAILSWREAWNNEFGPARADAEKAVRAAEHARSTEALSLAYASRANAFWQDPRSDQDTDRAVRWAGLTDDPDLIWRTLVSRMNYLIQRGRVTECAALGAEFLPFVLHRGLIPIAVFVAGVLAHDLLTLGRLPECEQVIREGLSLPAAPTANTMVRFAATSLAVRRGDLHAAGLHMQRARELVPDAEEALGIFAAATLAEYLVATGEAEQALDLLSRTLLIQIADPRDADQMLMWGARAAADLAESARDRRDDEQVRRVLATFEDFVALRESVPPAPFGVLVEDDLIQPATKAMYVAERARCKAETPTSSLWQEVVDRCDAAGLLGEKASASWRLAQALLKEGAARAAIAGPLRSAYRYATEVGATPLQQQVETLAGLSRIPLREPVVAPQSDTSGPWVSLTKREREVLSHLVVGRTYPEIAAALFISEKTVSTHVSNLLHKTGTSSRQEVSALALRLGQTAAGRP</sequence>
<feature type="domain" description="HTH luxR-type" evidence="3">
    <location>
        <begin position="877"/>
        <end position="942"/>
    </location>
</feature>
<proteinExistence type="predicted"/>
<keyword evidence="1" id="KW-0547">Nucleotide-binding</keyword>
<dbReference type="SUPFAM" id="SSF52540">
    <property type="entry name" value="P-loop containing nucleoside triphosphate hydrolases"/>
    <property type="match status" value="1"/>
</dbReference>
<evidence type="ECO:0000259" key="3">
    <source>
        <dbReference type="PROSITE" id="PS50043"/>
    </source>
</evidence>
<dbReference type="PRINTS" id="PR00038">
    <property type="entry name" value="HTHLUXR"/>
</dbReference>
<dbReference type="PANTHER" id="PTHR16305">
    <property type="entry name" value="TESTICULAR SOLUBLE ADENYLYL CYCLASE"/>
    <property type="match status" value="1"/>
</dbReference>
<evidence type="ECO:0000313" key="5">
    <source>
        <dbReference type="Proteomes" id="UP000295818"/>
    </source>
</evidence>
<gene>
    <name evidence="4" type="ORF">EV644_106303</name>
</gene>
<reference evidence="4 5" key="1">
    <citation type="journal article" date="2015" name="Stand. Genomic Sci.">
        <title>Genomic Encyclopedia of Bacterial and Archaeal Type Strains, Phase III: the genomes of soil and plant-associated and newly described type strains.</title>
        <authorList>
            <person name="Whitman W.B."/>
            <person name="Woyke T."/>
            <person name="Klenk H.P."/>
            <person name="Zhou Y."/>
            <person name="Lilburn T.G."/>
            <person name="Beck B.J."/>
            <person name="De Vos P."/>
            <person name="Vandamme P."/>
            <person name="Eisen J.A."/>
            <person name="Garrity G."/>
            <person name="Hugenholtz P."/>
            <person name="Kyrpides N.C."/>
        </authorList>
    </citation>
    <scope>NUCLEOTIDE SEQUENCE [LARGE SCALE GENOMIC DNA]</scope>
    <source>
        <strain evidence="4 5">VKM Ac-2538</strain>
    </source>
</reference>
<dbReference type="Pfam" id="PF13191">
    <property type="entry name" value="AAA_16"/>
    <property type="match status" value="1"/>
</dbReference>
<organism evidence="4 5">
    <name type="scientific">Kribbella orskensis</name>
    <dbReference type="NCBI Taxonomy" id="2512216"/>
    <lineage>
        <taxon>Bacteria</taxon>
        <taxon>Bacillati</taxon>
        <taxon>Actinomycetota</taxon>
        <taxon>Actinomycetes</taxon>
        <taxon>Propionibacteriales</taxon>
        <taxon>Kribbellaceae</taxon>
        <taxon>Kribbella</taxon>
    </lineage>
</organism>
<dbReference type="InterPro" id="IPR016032">
    <property type="entry name" value="Sig_transdc_resp-reg_C-effctor"/>
</dbReference>
<dbReference type="PANTHER" id="PTHR16305:SF35">
    <property type="entry name" value="TRANSCRIPTIONAL ACTIVATOR DOMAIN"/>
    <property type="match status" value="1"/>
</dbReference>
<accession>A0ABY2BMR1</accession>
<evidence type="ECO:0000256" key="1">
    <source>
        <dbReference type="ARBA" id="ARBA00022741"/>
    </source>
</evidence>
<dbReference type="Gene3D" id="1.10.10.10">
    <property type="entry name" value="Winged helix-like DNA-binding domain superfamily/Winged helix DNA-binding domain"/>
    <property type="match status" value="1"/>
</dbReference>
<protein>
    <submittedName>
        <fullName evidence="4">AAA ATPase-like protein</fullName>
    </submittedName>
</protein>
<comment type="caution">
    <text evidence="4">The sequence shown here is derived from an EMBL/GenBank/DDBJ whole genome shotgun (WGS) entry which is preliminary data.</text>
</comment>
<evidence type="ECO:0000256" key="2">
    <source>
        <dbReference type="ARBA" id="ARBA00022840"/>
    </source>
</evidence>
<dbReference type="InterPro" id="IPR036388">
    <property type="entry name" value="WH-like_DNA-bd_sf"/>
</dbReference>
<name>A0ABY2BMR1_9ACTN</name>
<dbReference type="InterPro" id="IPR000792">
    <property type="entry name" value="Tscrpt_reg_LuxR_C"/>
</dbReference>
<keyword evidence="5" id="KW-1185">Reference proteome</keyword>
<dbReference type="InterPro" id="IPR041664">
    <property type="entry name" value="AAA_16"/>
</dbReference>
<dbReference type="SUPFAM" id="SSF46894">
    <property type="entry name" value="C-terminal effector domain of the bipartite response regulators"/>
    <property type="match status" value="1"/>
</dbReference>
<dbReference type="SMART" id="SM00421">
    <property type="entry name" value="HTH_LUXR"/>
    <property type="match status" value="1"/>
</dbReference>
<dbReference type="PROSITE" id="PS00622">
    <property type="entry name" value="HTH_LUXR_1"/>
    <property type="match status" value="1"/>
</dbReference>